<dbReference type="SUPFAM" id="SSF69304">
    <property type="entry name" value="Tricorn protease N-terminal domain"/>
    <property type="match status" value="1"/>
</dbReference>
<keyword evidence="4" id="KW-0067">ATP-binding</keyword>
<feature type="region of interest" description="Disordered" evidence="5">
    <location>
        <begin position="443"/>
        <end position="477"/>
    </location>
</feature>
<evidence type="ECO:0000256" key="1">
    <source>
        <dbReference type="ARBA" id="ARBA00022679"/>
    </source>
</evidence>
<evidence type="ECO:0000313" key="7">
    <source>
        <dbReference type="EMBL" id="MFC7382883.1"/>
    </source>
</evidence>
<comment type="caution">
    <text evidence="7">The sequence shown here is derived from an EMBL/GenBank/DDBJ whole genome shotgun (WGS) entry which is preliminary data.</text>
</comment>
<dbReference type="PANTHER" id="PTHR43289">
    <property type="entry name" value="MITOGEN-ACTIVATED PROTEIN KINASE KINASE KINASE 20-RELATED"/>
    <property type="match status" value="1"/>
</dbReference>
<feature type="domain" description="Protein kinase" evidence="6">
    <location>
        <begin position="18"/>
        <end position="271"/>
    </location>
</feature>
<dbReference type="SUPFAM" id="SSF56112">
    <property type="entry name" value="Protein kinase-like (PK-like)"/>
    <property type="match status" value="1"/>
</dbReference>
<dbReference type="EMBL" id="JBHTCG010000006">
    <property type="protein sequence ID" value="MFC7382883.1"/>
    <property type="molecule type" value="Genomic_DNA"/>
</dbReference>
<sequence length="774" mass="79866">MSDPVPLRPGDPARVGGYELTARLGEGGQGVVYLGRTPAGAPVAVKVLRSDLAQNEEALARFVREVSTAVRVATFCTAQVIETGVADQRPFIVSEYIDGPTLMAVVEREGPRQGAALHRLAIGTVTALVAIHQAGIVHRDFKPSNVLLGADGPRVIDFGIARALDRSSTLTSTLVGTPAYVTPEQLAGEQAGPAADMFAWAGTMVFAATGEAPFGADSLPAVFHRIMNLEPDLGALDERLRVIVAACLAKDPAARPAAGEVLMRLLGHDGTGPAPAAAIMAEGSAVAQPHLSHSWPGPAPASGGRPYRPPPPRPGGPSLTGSSPAGPFSTGSSLTGSSLTGPSLNGPSLNGSSLNGPSSTGRSSTDSSLNGPSFTDPSSAGPTEVRTAPPSASPTEGSSGPAEGSSGGKGRLPLVVAGVVAGALVLGGAGYLIAQLPVGAPGPRVSADGTAGTQGRPGERAGRSSGPAASGGASPAATAPLAATRTIELPGSTVTIYESDGDPVRLTFYSLDNGTRAYIRDDGANSFTKTSKYFEYVVSGDGRRALGVDTLYTKDGHSAVSLVDRAGAGRTMIRIAKAPVYPSYPQWSPDGTKVLVTVNEAVGGTSRGHGYAIIDVARRKAKIVHVKEKDVGRWSYFWRGDGRAVGTWALKGGTRRIRFYDLDGTVLQTLLRVGSPLTVEGDDMSPSGNLFLTSCAGRGQICVWTADGEERARFAFPTDRVIGWYDDAHIAAWRKKGRGYEAVVVDLKGRAGRVLATAGAAEYPKLSLRYTRAA</sequence>
<dbReference type="GO" id="GO:0016301">
    <property type="term" value="F:kinase activity"/>
    <property type="evidence" value="ECO:0007669"/>
    <property type="project" value="UniProtKB-KW"/>
</dbReference>
<organism evidence="7 8">
    <name type="scientific">Sphaerisporangium rhizosphaerae</name>
    <dbReference type="NCBI Taxonomy" id="2269375"/>
    <lineage>
        <taxon>Bacteria</taxon>
        <taxon>Bacillati</taxon>
        <taxon>Actinomycetota</taxon>
        <taxon>Actinomycetes</taxon>
        <taxon>Streptosporangiales</taxon>
        <taxon>Streptosporangiaceae</taxon>
        <taxon>Sphaerisporangium</taxon>
    </lineage>
</organism>
<dbReference type="Gene3D" id="3.30.200.20">
    <property type="entry name" value="Phosphorylase Kinase, domain 1"/>
    <property type="match status" value="1"/>
</dbReference>
<dbReference type="InterPro" id="IPR011009">
    <property type="entry name" value="Kinase-like_dom_sf"/>
</dbReference>
<keyword evidence="1" id="KW-0808">Transferase</keyword>
<dbReference type="Gene3D" id="2.120.10.30">
    <property type="entry name" value="TolB, C-terminal domain"/>
    <property type="match status" value="1"/>
</dbReference>
<dbReference type="CDD" id="cd14014">
    <property type="entry name" value="STKc_PknB_like"/>
    <property type="match status" value="1"/>
</dbReference>
<keyword evidence="8" id="KW-1185">Reference proteome</keyword>
<feature type="compositionally biased region" description="Low complexity" evidence="5">
    <location>
        <begin position="393"/>
        <end position="404"/>
    </location>
</feature>
<keyword evidence="2" id="KW-0547">Nucleotide-binding</keyword>
<feature type="region of interest" description="Disordered" evidence="5">
    <location>
        <begin position="288"/>
        <end position="408"/>
    </location>
</feature>
<dbReference type="Pfam" id="PF00069">
    <property type="entry name" value="Pkinase"/>
    <property type="match status" value="1"/>
</dbReference>
<protein>
    <submittedName>
        <fullName evidence="7">Protein kinase</fullName>
    </submittedName>
</protein>
<dbReference type="InterPro" id="IPR008271">
    <property type="entry name" value="Ser/Thr_kinase_AS"/>
</dbReference>
<evidence type="ECO:0000256" key="2">
    <source>
        <dbReference type="ARBA" id="ARBA00022741"/>
    </source>
</evidence>
<feature type="compositionally biased region" description="Polar residues" evidence="5">
    <location>
        <begin position="369"/>
        <end position="381"/>
    </location>
</feature>
<evidence type="ECO:0000256" key="5">
    <source>
        <dbReference type="SAM" id="MobiDB-lite"/>
    </source>
</evidence>
<dbReference type="PANTHER" id="PTHR43289:SF34">
    <property type="entry name" value="SERINE_THREONINE-PROTEIN KINASE YBDM-RELATED"/>
    <property type="match status" value="1"/>
</dbReference>
<feature type="compositionally biased region" description="Low complexity" evidence="5">
    <location>
        <begin position="463"/>
        <end position="477"/>
    </location>
</feature>
<dbReference type="Proteomes" id="UP001596496">
    <property type="component" value="Unassembled WGS sequence"/>
</dbReference>
<name>A0ABW2P517_9ACTN</name>
<dbReference type="InterPro" id="IPR000719">
    <property type="entry name" value="Prot_kinase_dom"/>
</dbReference>
<reference evidence="8" key="1">
    <citation type="journal article" date="2019" name="Int. J. Syst. Evol. Microbiol.">
        <title>The Global Catalogue of Microorganisms (GCM) 10K type strain sequencing project: providing services to taxonomists for standard genome sequencing and annotation.</title>
        <authorList>
            <consortium name="The Broad Institute Genomics Platform"/>
            <consortium name="The Broad Institute Genome Sequencing Center for Infectious Disease"/>
            <person name="Wu L."/>
            <person name="Ma J."/>
        </authorList>
    </citation>
    <scope>NUCLEOTIDE SEQUENCE [LARGE SCALE GENOMIC DNA]</scope>
    <source>
        <strain evidence="8">CECT 7649</strain>
    </source>
</reference>
<feature type="compositionally biased region" description="Low complexity" evidence="5">
    <location>
        <begin position="316"/>
        <end position="368"/>
    </location>
</feature>
<evidence type="ECO:0000259" key="6">
    <source>
        <dbReference type="PROSITE" id="PS50011"/>
    </source>
</evidence>
<dbReference type="PROSITE" id="PS00108">
    <property type="entry name" value="PROTEIN_KINASE_ST"/>
    <property type="match status" value="1"/>
</dbReference>
<accession>A0ABW2P517</accession>
<dbReference type="RefSeq" id="WP_380826244.1">
    <property type="nucleotide sequence ID" value="NZ_JBHTCG010000006.1"/>
</dbReference>
<proteinExistence type="predicted"/>
<evidence type="ECO:0000256" key="3">
    <source>
        <dbReference type="ARBA" id="ARBA00022777"/>
    </source>
</evidence>
<evidence type="ECO:0000256" key="4">
    <source>
        <dbReference type="ARBA" id="ARBA00022840"/>
    </source>
</evidence>
<dbReference type="Gene3D" id="1.10.510.10">
    <property type="entry name" value="Transferase(Phosphotransferase) domain 1"/>
    <property type="match status" value="1"/>
</dbReference>
<dbReference type="PROSITE" id="PS50011">
    <property type="entry name" value="PROTEIN_KINASE_DOM"/>
    <property type="match status" value="1"/>
</dbReference>
<dbReference type="InterPro" id="IPR011042">
    <property type="entry name" value="6-blade_b-propeller_TolB-like"/>
</dbReference>
<keyword evidence="3 7" id="KW-0418">Kinase</keyword>
<evidence type="ECO:0000313" key="8">
    <source>
        <dbReference type="Proteomes" id="UP001596496"/>
    </source>
</evidence>
<gene>
    <name evidence="7" type="ORF">ACFQSB_11755</name>
</gene>